<dbReference type="Pfam" id="PF25597">
    <property type="entry name" value="SH3_retrovirus"/>
    <property type="match status" value="1"/>
</dbReference>
<evidence type="ECO:0000256" key="16">
    <source>
        <dbReference type="ARBA" id="ARBA00022932"/>
    </source>
</evidence>
<dbReference type="GO" id="GO:0005524">
    <property type="term" value="F:ATP binding"/>
    <property type="evidence" value="ECO:0007669"/>
    <property type="project" value="UniProtKB-KW"/>
</dbReference>
<evidence type="ECO:0000256" key="8">
    <source>
        <dbReference type="ARBA" id="ARBA00022741"/>
    </source>
</evidence>
<feature type="region of interest" description="Disordered" evidence="21">
    <location>
        <begin position="803"/>
        <end position="831"/>
    </location>
</feature>
<evidence type="ECO:0000256" key="9">
    <source>
        <dbReference type="ARBA" id="ARBA00022759"/>
    </source>
</evidence>
<keyword evidence="3" id="KW-1188">Viral release from host cell</keyword>
<evidence type="ECO:0000256" key="21">
    <source>
        <dbReference type="SAM" id="MobiDB-lite"/>
    </source>
</evidence>
<evidence type="ECO:0000256" key="1">
    <source>
        <dbReference type="ARBA" id="ARBA00002180"/>
    </source>
</evidence>
<dbReference type="EMBL" id="LWDD02001511">
    <property type="protein sequence ID" value="KAE8247595.1"/>
    <property type="molecule type" value="Genomic_DNA"/>
</dbReference>
<comment type="function">
    <text evidence="1">The aspartyl protease (PR) mediates the proteolytic cleavages of the Gag and Gag-Pol polyproteins after assembly of the VLP.</text>
</comment>
<keyword evidence="2" id="KW-0815">Transposition</keyword>
<evidence type="ECO:0000256" key="19">
    <source>
        <dbReference type="ARBA" id="ARBA00048173"/>
    </source>
</evidence>
<dbReference type="Gene3D" id="3.30.420.10">
    <property type="entry name" value="Ribonuclease H-like superfamily/Ribonuclease H"/>
    <property type="match status" value="1"/>
</dbReference>
<dbReference type="GO" id="GO:0006508">
    <property type="term" value="P:proteolysis"/>
    <property type="evidence" value="ECO:0007669"/>
    <property type="project" value="UniProtKB-KW"/>
</dbReference>
<keyword evidence="7" id="KW-0479">Metal-binding</keyword>
<dbReference type="SUPFAM" id="SSF53098">
    <property type="entry name" value="Ribonuclease H-like"/>
    <property type="match status" value="1"/>
</dbReference>
<dbReference type="Pfam" id="PF00665">
    <property type="entry name" value="rve"/>
    <property type="match status" value="1"/>
</dbReference>
<dbReference type="InterPro" id="IPR054722">
    <property type="entry name" value="PolX-like_BBD"/>
</dbReference>
<dbReference type="InterPro" id="IPR012337">
    <property type="entry name" value="RNaseH-like_sf"/>
</dbReference>
<dbReference type="GO" id="GO:0005634">
    <property type="term" value="C:nucleus"/>
    <property type="evidence" value="ECO:0007669"/>
    <property type="project" value="UniProtKB-ARBA"/>
</dbReference>
<keyword evidence="16" id="KW-0808">Transferase</keyword>
<keyword evidence="18" id="KW-0233">DNA recombination</keyword>
<feature type="region of interest" description="Disordered" evidence="21">
    <location>
        <begin position="769"/>
        <end position="788"/>
    </location>
</feature>
<keyword evidence="5" id="KW-0548">Nucleotidyltransferase</keyword>
<comment type="catalytic activity">
    <reaction evidence="19">
        <text>DNA(n) + a 2'-deoxyribonucleoside 5'-triphosphate = DNA(n+1) + diphosphate</text>
        <dbReference type="Rhea" id="RHEA:22508"/>
        <dbReference type="Rhea" id="RHEA-COMP:17339"/>
        <dbReference type="Rhea" id="RHEA-COMP:17340"/>
        <dbReference type="ChEBI" id="CHEBI:33019"/>
        <dbReference type="ChEBI" id="CHEBI:61560"/>
        <dbReference type="ChEBI" id="CHEBI:173112"/>
        <dbReference type="EC" id="2.7.7.49"/>
    </reaction>
</comment>
<evidence type="ECO:0000256" key="6">
    <source>
        <dbReference type="ARBA" id="ARBA00022722"/>
    </source>
</evidence>
<dbReference type="Proteomes" id="UP000077671">
    <property type="component" value="Unassembled WGS sequence"/>
</dbReference>
<keyword evidence="15" id="KW-0695">RNA-directed DNA polymerase</keyword>
<dbReference type="GO" id="GO:0006310">
    <property type="term" value="P:DNA recombination"/>
    <property type="evidence" value="ECO:0007669"/>
    <property type="project" value="UniProtKB-KW"/>
</dbReference>
<keyword evidence="4" id="KW-0645">Protease</keyword>
<evidence type="ECO:0000256" key="17">
    <source>
        <dbReference type="ARBA" id="ARBA00023113"/>
    </source>
</evidence>
<feature type="domain" description="Integrase catalytic" evidence="22">
    <location>
        <begin position="480"/>
        <end position="649"/>
    </location>
</feature>
<dbReference type="GO" id="GO:0032196">
    <property type="term" value="P:transposition"/>
    <property type="evidence" value="ECO:0007669"/>
    <property type="project" value="UniProtKB-KW"/>
</dbReference>
<keyword evidence="16" id="KW-0239">DNA-directed DNA polymerase</keyword>
<reference evidence="23" key="2">
    <citation type="journal article" date="2019" name="IMA Fungus">
        <title>Genome sequencing and comparison of five Tilletia species to identify candidate genes for the detection of regulated species infecting wheat.</title>
        <authorList>
            <person name="Nguyen H.D.T."/>
            <person name="Sultana T."/>
            <person name="Kesanakurti P."/>
            <person name="Hambleton S."/>
        </authorList>
    </citation>
    <scope>NUCLEOTIDE SEQUENCE</scope>
    <source>
        <strain evidence="23">DAOMC 238032</strain>
    </source>
</reference>
<comment type="caution">
    <text evidence="23">The sequence shown here is derived from an EMBL/GenBank/DDBJ whole genome shotgun (WGS) entry which is preliminary data.</text>
</comment>
<evidence type="ECO:0000256" key="18">
    <source>
        <dbReference type="ARBA" id="ARBA00023172"/>
    </source>
</evidence>
<dbReference type="AlphaFoldDB" id="A0A8T8ST89"/>
<evidence type="ECO:0000313" key="24">
    <source>
        <dbReference type="Proteomes" id="UP000077671"/>
    </source>
</evidence>
<keyword evidence="10" id="KW-0378">Hydrolase</keyword>
<keyword evidence="13" id="KW-0694">RNA-binding</keyword>
<evidence type="ECO:0000256" key="15">
    <source>
        <dbReference type="ARBA" id="ARBA00022918"/>
    </source>
</evidence>
<gene>
    <name evidence="23" type="ORF">A4X03_0g7007</name>
</gene>
<evidence type="ECO:0000256" key="2">
    <source>
        <dbReference type="ARBA" id="ARBA00022578"/>
    </source>
</evidence>
<evidence type="ECO:0000256" key="7">
    <source>
        <dbReference type="ARBA" id="ARBA00022723"/>
    </source>
</evidence>
<keyword evidence="17" id="KW-0917">Virion maturation</keyword>
<dbReference type="PANTHER" id="PTHR42648">
    <property type="entry name" value="TRANSPOSASE, PUTATIVE-RELATED"/>
    <property type="match status" value="1"/>
</dbReference>
<comment type="catalytic activity">
    <reaction evidence="20">
        <text>DNA(n) + a 2'-deoxyribonucleoside 5'-triphosphate = DNA(n+1) + diphosphate</text>
        <dbReference type="Rhea" id="RHEA:22508"/>
        <dbReference type="Rhea" id="RHEA-COMP:17339"/>
        <dbReference type="Rhea" id="RHEA-COMP:17340"/>
        <dbReference type="ChEBI" id="CHEBI:33019"/>
        <dbReference type="ChEBI" id="CHEBI:61560"/>
        <dbReference type="ChEBI" id="CHEBI:173112"/>
        <dbReference type="EC" id="2.7.7.7"/>
    </reaction>
</comment>
<sequence length="936" mass="103151">MRTLFIKSASMGAAFADEDQVLYLLRGLQGHLETPRATIRGFQSQGQPYSFNQALSFLVASEAAAAHDQPSRRLPLLSRPVAHLVSGGTEPRRFQLYRNPPNKTSPGYFNGECRHCHKWGHKFDDCMQRKREIDSGSASGERASAKVAQAEDTEEPDRGNRSDDEGEVFELIDEKGEVYFARLAVGSAGENTSEAKVAFAMVAKGARAEVIDLTTPEPELPLNHPLNINFSVNPLAFETIEEMAEFQEACMPRKAVKWILDSGATHHMTSQPDLLPVRVCAPDGAVVHIADGTTAEVTRRGACVAWLFGDGGSEATALLRTVLVVPSFTNNLLSVQRLTEDGWVIKFTSLGAELLSPTGDKVQTFTEPATGAPYVMLMSEHSRVINIKGVSRRIGRGPVKATARVATEGVKRPGWAELADFWHKRLGHMGLTSLLTLSKDPAFAHKDRPSPKEVVDFIAEGRVCDPCVESKQPLLSFGVSVVKPEAKMDDIHFDLAGPFEGNKDYKYAMQILDEWSRMIWTHPLPNKEASTVVTVFEAWARLLENLGHGTIKRLHCDHGGEFENHLFEEWARKNGIAWNWSAPHTSEQNGMVERYNRTVQDRARAMLRAARLSDAFWPYAFRAACDIINKSPAAGIGNAIPLTKWSSDPINYDGLRVFGCLCWVVKPIKTRNNKLTTRAVRGTYLGPAPEHKAYLVFTPAERPHLRISRHVIFDESRTYDARFTLDDKQVHTGEASDITELSIPKRGKKMSEDGDEESELFIDNAVVTEQRRGDDDGDWPSLDSLFGGDEGLEDLATEEWSGSLHRVDNPTSLPPSVHGVRNSFPELDDIGSPMSLDQIDRAFQDTPTKARIEPTVGAISLGAAPPRRSSRLQGSFKALASYASIATLAHVDLGPLGTIRAFAAQAFGAAIRSSADGVQIEPKSLAEAKSREDWSK</sequence>
<evidence type="ECO:0000256" key="11">
    <source>
        <dbReference type="ARBA" id="ARBA00022840"/>
    </source>
</evidence>
<keyword evidence="14" id="KW-0229">DNA integration</keyword>
<protein>
    <recommendedName>
        <fullName evidence="22">Integrase catalytic domain-containing protein</fullName>
    </recommendedName>
</protein>
<accession>A0A8T8ST89</accession>
<feature type="region of interest" description="Disordered" evidence="21">
    <location>
        <begin position="134"/>
        <end position="165"/>
    </location>
</feature>
<dbReference type="PROSITE" id="PS50994">
    <property type="entry name" value="INTEGRASE"/>
    <property type="match status" value="1"/>
</dbReference>
<evidence type="ECO:0000256" key="4">
    <source>
        <dbReference type="ARBA" id="ARBA00022670"/>
    </source>
</evidence>
<evidence type="ECO:0000256" key="10">
    <source>
        <dbReference type="ARBA" id="ARBA00022801"/>
    </source>
</evidence>
<dbReference type="GO" id="GO:0008233">
    <property type="term" value="F:peptidase activity"/>
    <property type="evidence" value="ECO:0007669"/>
    <property type="project" value="UniProtKB-KW"/>
</dbReference>
<reference evidence="23" key="1">
    <citation type="submission" date="2016-04" db="EMBL/GenBank/DDBJ databases">
        <authorList>
            <person name="Nguyen H.D."/>
            <person name="Kesanakurti P."/>
            <person name="Cullis J."/>
            <person name="Levesque C.A."/>
            <person name="Hambleton S."/>
        </authorList>
    </citation>
    <scope>NUCLEOTIDE SEQUENCE</scope>
    <source>
        <strain evidence="23">DAOMC 238032</strain>
    </source>
</reference>
<evidence type="ECO:0000259" key="22">
    <source>
        <dbReference type="PROSITE" id="PS50994"/>
    </source>
</evidence>
<keyword evidence="12" id="KW-0460">Magnesium</keyword>
<proteinExistence type="predicted"/>
<dbReference type="GO" id="GO:0003723">
    <property type="term" value="F:RNA binding"/>
    <property type="evidence" value="ECO:0007669"/>
    <property type="project" value="UniProtKB-KW"/>
</dbReference>
<dbReference type="InterPro" id="IPR057670">
    <property type="entry name" value="SH3_retrovirus"/>
</dbReference>
<dbReference type="GO" id="GO:0015074">
    <property type="term" value="P:DNA integration"/>
    <property type="evidence" value="ECO:0007669"/>
    <property type="project" value="UniProtKB-KW"/>
</dbReference>
<evidence type="ECO:0000256" key="20">
    <source>
        <dbReference type="ARBA" id="ARBA00049244"/>
    </source>
</evidence>
<dbReference type="InterPro" id="IPR001584">
    <property type="entry name" value="Integrase_cat-core"/>
</dbReference>
<keyword evidence="8" id="KW-0547">Nucleotide-binding</keyword>
<dbReference type="GO" id="GO:0003887">
    <property type="term" value="F:DNA-directed DNA polymerase activity"/>
    <property type="evidence" value="ECO:0007669"/>
    <property type="project" value="UniProtKB-KW"/>
</dbReference>
<evidence type="ECO:0000256" key="3">
    <source>
        <dbReference type="ARBA" id="ARBA00022612"/>
    </source>
</evidence>
<keyword evidence="6" id="KW-0540">Nuclease</keyword>
<organism evidence="23 24">
    <name type="scientific">Tilletia caries</name>
    <name type="common">wheat bunt fungus</name>
    <dbReference type="NCBI Taxonomy" id="13290"/>
    <lineage>
        <taxon>Eukaryota</taxon>
        <taxon>Fungi</taxon>
        <taxon>Dikarya</taxon>
        <taxon>Basidiomycota</taxon>
        <taxon>Ustilaginomycotina</taxon>
        <taxon>Exobasidiomycetes</taxon>
        <taxon>Tilletiales</taxon>
        <taxon>Tilletiaceae</taxon>
        <taxon>Tilletia</taxon>
    </lineage>
</organism>
<evidence type="ECO:0000313" key="23">
    <source>
        <dbReference type="EMBL" id="KAE8247595.1"/>
    </source>
</evidence>
<evidence type="ECO:0000256" key="13">
    <source>
        <dbReference type="ARBA" id="ARBA00022884"/>
    </source>
</evidence>
<keyword evidence="11" id="KW-0067">ATP-binding</keyword>
<name>A0A8T8ST89_9BASI</name>
<dbReference type="GO" id="GO:0004519">
    <property type="term" value="F:endonuclease activity"/>
    <property type="evidence" value="ECO:0007669"/>
    <property type="project" value="UniProtKB-KW"/>
</dbReference>
<dbReference type="PANTHER" id="PTHR42648:SF11">
    <property type="entry name" value="TRANSPOSON TY4-P GAG-POL POLYPROTEIN"/>
    <property type="match status" value="1"/>
</dbReference>
<dbReference type="InterPro" id="IPR036397">
    <property type="entry name" value="RNaseH_sf"/>
</dbReference>
<keyword evidence="9" id="KW-0255">Endonuclease</keyword>
<dbReference type="GO" id="GO:0003964">
    <property type="term" value="F:RNA-directed DNA polymerase activity"/>
    <property type="evidence" value="ECO:0007669"/>
    <property type="project" value="UniProtKB-KW"/>
</dbReference>
<dbReference type="GO" id="GO:0046872">
    <property type="term" value="F:metal ion binding"/>
    <property type="evidence" value="ECO:0007669"/>
    <property type="project" value="UniProtKB-KW"/>
</dbReference>
<evidence type="ECO:0000256" key="12">
    <source>
        <dbReference type="ARBA" id="ARBA00022842"/>
    </source>
</evidence>
<dbReference type="InterPro" id="IPR039537">
    <property type="entry name" value="Retrotran_Ty1/copia-like"/>
</dbReference>
<evidence type="ECO:0000256" key="5">
    <source>
        <dbReference type="ARBA" id="ARBA00022695"/>
    </source>
</evidence>
<evidence type="ECO:0000256" key="14">
    <source>
        <dbReference type="ARBA" id="ARBA00022908"/>
    </source>
</evidence>
<dbReference type="Pfam" id="PF22936">
    <property type="entry name" value="Pol_BBD"/>
    <property type="match status" value="1"/>
</dbReference>